<dbReference type="PRINTS" id="PR01438">
    <property type="entry name" value="UNVRSLSTRESS"/>
</dbReference>
<protein>
    <submittedName>
        <fullName evidence="3">Universal stress protein</fullName>
    </submittedName>
</protein>
<dbReference type="PANTHER" id="PTHR46268">
    <property type="entry name" value="STRESS RESPONSE PROTEIN NHAX"/>
    <property type="match status" value="1"/>
</dbReference>
<dbReference type="InterPro" id="IPR006015">
    <property type="entry name" value="Universal_stress_UspA"/>
</dbReference>
<dbReference type="InterPro" id="IPR006016">
    <property type="entry name" value="UspA"/>
</dbReference>
<organism evidence="3 4">
    <name type="scientific">Gordonia defluvii</name>
    <dbReference type="NCBI Taxonomy" id="283718"/>
    <lineage>
        <taxon>Bacteria</taxon>
        <taxon>Bacillati</taxon>
        <taxon>Actinomycetota</taxon>
        <taxon>Actinomycetes</taxon>
        <taxon>Mycobacteriales</taxon>
        <taxon>Gordoniaceae</taxon>
        <taxon>Gordonia</taxon>
    </lineage>
</organism>
<dbReference type="Gene3D" id="3.40.50.620">
    <property type="entry name" value="HUPs"/>
    <property type="match status" value="2"/>
</dbReference>
<evidence type="ECO:0000313" key="3">
    <source>
        <dbReference type="EMBL" id="GAA3042591.1"/>
    </source>
</evidence>
<evidence type="ECO:0000313" key="4">
    <source>
        <dbReference type="Proteomes" id="UP001501035"/>
    </source>
</evidence>
<comment type="similarity">
    <text evidence="1">Belongs to the universal stress protein A family.</text>
</comment>
<dbReference type="Proteomes" id="UP001501035">
    <property type="component" value="Unassembled WGS sequence"/>
</dbReference>
<dbReference type="CDD" id="cd23659">
    <property type="entry name" value="USP_At3g01520-like"/>
    <property type="match status" value="1"/>
</dbReference>
<reference evidence="4" key="1">
    <citation type="journal article" date="2019" name="Int. J. Syst. Evol. Microbiol.">
        <title>The Global Catalogue of Microorganisms (GCM) 10K type strain sequencing project: providing services to taxonomists for standard genome sequencing and annotation.</title>
        <authorList>
            <consortium name="The Broad Institute Genomics Platform"/>
            <consortium name="The Broad Institute Genome Sequencing Center for Infectious Disease"/>
            <person name="Wu L."/>
            <person name="Ma J."/>
        </authorList>
    </citation>
    <scope>NUCLEOTIDE SEQUENCE [LARGE SCALE GENOMIC DNA]</scope>
    <source>
        <strain evidence="4">JCM 14234</strain>
    </source>
</reference>
<dbReference type="SUPFAM" id="SSF52402">
    <property type="entry name" value="Adenine nucleotide alpha hydrolases-like"/>
    <property type="match status" value="2"/>
</dbReference>
<dbReference type="InterPro" id="IPR014729">
    <property type="entry name" value="Rossmann-like_a/b/a_fold"/>
</dbReference>
<dbReference type="EMBL" id="BAAAVS010000043">
    <property type="protein sequence ID" value="GAA3042591.1"/>
    <property type="molecule type" value="Genomic_DNA"/>
</dbReference>
<keyword evidence="4" id="KW-1185">Reference proteome</keyword>
<proteinExistence type="inferred from homology"/>
<comment type="caution">
    <text evidence="3">The sequence shown here is derived from an EMBL/GenBank/DDBJ whole genome shotgun (WGS) entry which is preliminary data.</text>
</comment>
<name>A0ABP6LFS0_9ACTN</name>
<evidence type="ECO:0000259" key="2">
    <source>
        <dbReference type="Pfam" id="PF00582"/>
    </source>
</evidence>
<feature type="domain" description="UspA" evidence="2">
    <location>
        <begin position="132"/>
        <end position="263"/>
    </location>
</feature>
<gene>
    <name evidence="3" type="ORF">GCM10010528_22930</name>
</gene>
<dbReference type="PANTHER" id="PTHR46268:SF6">
    <property type="entry name" value="UNIVERSAL STRESS PROTEIN UP12"/>
    <property type="match status" value="1"/>
</dbReference>
<evidence type="ECO:0000256" key="1">
    <source>
        <dbReference type="ARBA" id="ARBA00008791"/>
    </source>
</evidence>
<accession>A0ABP6LFS0</accession>
<sequence length="266" mass="27342">MRWAAAAAARQGRTLQVVSVVELPSAPHFGEAVNTAQAYADAAREFAETALDIAVSVVREQTPDVTVDSVVLDGHPASALVELSQHAHTLVVGRRGQGKVQALLLGSVSSHVAAHAHCPVVVVAENPPTSGPVVVGIDGSPVSAAVTTAAFQLADELNAKLIAVHTYGDGVIAEGLYEQDKRPIARAAQKFLDAELAEGAAAHPSVEIEKVISEVGSAEEILDAAQGGQLVVVGTRGHDGFAGLLLGSTSQAILQLSPCPVMVHHP</sequence>
<feature type="domain" description="UspA" evidence="2">
    <location>
        <begin position="2"/>
        <end position="123"/>
    </location>
</feature>
<dbReference type="Pfam" id="PF00582">
    <property type="entry name" value="Usp"/>
    <property type="match status" value="2"/>
</dbReference>